<dbReference type="FunFam" id="1.10.1540.10:FF:000001">
    <property type="entry name" value="neurobeachin isoform X1"/>
    <property type="match status" value="1"/>
</dbReference>
<dbReference type="PROSITE" id="PS51783">
    <property type="entry name" value="PH_BEACH"/>
    <property type="match status" value="1"/>
</dbReference>
<dbReference type="InterPro" id="IPR011993">
    <property type="entry name" value="PH-like_dom_sf"/>
</dbReference>
<organism evidence="9 10">
    <name type="scientific">Phytophthora fragariaefolia</name>
    <dbReference type="NCBI Taxonomy" id="1490495"/>
    <lineage>
        <taxon>Eukaryota</taxon>
        <taxon>Sar</taxon>
        <taxon>Stramenopiles</taxon>
        <taxon>Oomycota</taxon>
        <taxon>Peronosporomycetes</taxon>
        <taxon>Peronosporales</taxon>
        <taxon>Peronosporaceae</taxon>
        <taxon>Phytophthora</taxon>
    </lineage>
</organism>
<dbReference type="Pfam" id="PF02138">
    <property type="entry name" value="Beach"/>
    <property type="match status" value="1"/>
</dbReference>
<feature type="domain" description="BEACH-type PH" evidence="8">
    <location>
        <begin position="1961"/>
        <end position="2115"/>
    </location>
</feature>
<dbReference type="CDD" id="cd01201">
    <property type="entry name" value="PH_BEACH"/>
    <property type="match status" value="1"/>
</dbReference>
<evidence type="ECO:0000256" key="3">
    <source>
        <dbReference type="PROSITE-ProRule" id="PRU00175"/>
    </source>
</evidence>
<dbReference type="Gene3D" id="2.130.10.10">
    <property type="entry name" value="YVTN repeat-like/Quinoprotein amine dehydrogenase"/>
    <property type="match status" value="2"/>
</dbReference>
<keyword evidence="3" id="KW-0862">Zinc</keyword>
<accession>A0A9W6XUQ1</accession>
<evidence type="ECO:0000256" key="5">
    <source>
        <dbReference type="SAM" id="MobiDB-lite"/>
    </source>
</evidence>
<dbReference type="Proteomes" id="UP001165121">
    <property type="component" value="Unassembled WGS sequence"/>
</dbReference>
<evidence type="ECO:0000256" key="4">
    <source>
        <dbReference type="PROSITE-ProRule" id="PRU00221"/>
    </source>
</evidence>
<dbReference type="PROSITE" id="PS50197">
    <property type="entry name" value="BEACH"/>
    <property type="match status" value="1"/>
</dbReference>
<dbReference type="SUPFAM" id="SSF57850">
    <property type="entry name" value="RING/U-box"/>
    <property type="match status" value="1"/>
</dbReference>
<dbReference type="SUPFAM" id="SSF49899">
    <property type="entry name" value="Concanavalin A-like lectins/glucanases"/>
    <property type="match status" value="1"/>
</dbReference>
<gene>
    <name evidence="9" type="ORF">Pfra01_001692300</name>
</gene>
<evidence type="ECO:0000256" key="2">
    <source>
        <dbReference type="ARBA" id="ARBA00022737"/>
    </source>
</evidence>
<protein>
    <submittedName>
        <fullName evidence="9">Unnamed protein product</fullName>
    </submittedName>
</protein>
<name>A0A9W6XUQ1_9STRA</name>
<feature type="compositionally biased region" description="Polar residues" evidence="5">
    <location>
        <begin position="1792"/>
        <end position="1806"/>
    </location>
</feature>
<comment type="caution">
    <text evidence="9">The sequence shown here is derived from an EMBL/GenBank/DDBJ whole genome shotgun (WGS) entry which is preliminary data.</text>
</comment>
<feature type="domain" description="BEACH" evidence="7">
    <location>
        <begin position="2138"/>
        <end position="2446"/>
    </location>
</feature>
<dbReference type="PROSITE" id="PS50089">
    <property type="entry name" value="ZF_RING_2"/>
    <property type="match status" value="1"/>
</dbReference>
<dbReference type="GO" id="GO:0008270">
    <property type="term" value="F:zinc ion binding"/>
    <property type="evidence" value="ECO:0007669"/>
    <property type="project" value="UniProtKB-KW"/>
</dbReference>
<dbReference type="EMBL" id="BSXT01001955">
    <property type="protein sequence ID" value="GMF46238.1"/>
    <property type="molecule type" value="Genomic_DNA"/>
</dbReference>
<evidence type="ECO:0000259" key="6">
    <source>
        <dbReference type="PROSITE" id="PS50089"/>
    </source>
</evidence>
<dbReference type="InterPro" id="IPR013320">
    <property type="entry name" value="ConA-like_dom_sf"/>
</dbReference>
<keyword evidence="1 4" id="KW-0853">WD repeat</keyword>
<dbReference type="InterPro" id="IPR015943">
    <property type="entry name" value="WD40/YVTN_repeat-like_dom_sf"/>
</dbReference>
<dbReference type="PANTHER" id="PTHR46108:SF4">
    <property type="entry name" value="BLUE CHEESE"/>
    <property type="match status" value="1"/>
</dbReference>
<dbReference type="Gene3D" id="2.30.29.30">
    <property type="entry name" value="Pleckstrin-homology domain (PH domain)/Phosphotyrosine-binding domain (PTB)"/>
    <property type="match status" value="1"/>
</dbReference>
<dbReference type="PROSITE" id="PS50082">
    <property type="entry name" value="WD_REPEATS_2"/>
    <property type="match status" value="1"/>
</dbReference>
<dbReference type="SMART" id="SM01026">
    <property type="entry name" value="Beach"/>
    <property type="match status" value="1"/>
</dbReference>
<dbReference type="SUPFAM" id="SSF50978">
    <property type="entry name" value="WD40 repeat-like"/>
    <property type="match status" value="1"/>
</dbReference>
<dbReference type="Gene3D" id="1.10.1540.10">
    <property type="entry name" value="BEACH domain"/>
    <property type="match status" value="1"/>
</dbReference>
<dbReference type="InterPro" id="IPR036372">
    <property type="entry name" value="BEACH_dom_sf"/>
</dbReference>
<feature type="region of interest" description="Disordered" evidence="5">
    <location>
        <begin position="1792"/>
        <end position="1811"/>
    </location>
</feature>
<dbReference type="SUPFAM" id="SSF50729">
    <property type="entry name" value="PH domain-like"/>
    <property type="match status" value="1"/>
</dbReference>
<evidence type="ECO:0000259" key="8">
    <source>
        <dbReference type="PROSITE" id="PS51783"/>
    </source>
</evidence>
<dbReference type="InterPro" id="IPR051944">
    <property type="entry name" value="BEACH_domain_protein"/>
</dbReference>
<dbReference type="CDD" id="cd06071">
    <property type="entry name" value="Beach"/>
    <property type="match status" value="1"/>
</dbReference>
<proteinExistence type="predicted"/>
<dbReference type="InterPro" id="IPR001841">
    <property type="entry name" value="Znf_RING"/>
</dbReference>
<keyword evidence="3" id="KW-0479">Metal-binding</keyword>
<dbReference type="PANTHER" id="PTHR46108">
    <property type="entry name" value="BLUE CHEESE"/>
    <property type="match status" value="1"/>
</dbReference>
<dbReference type="OrthoDB" id="26681at2759"/>
<dbReference type="SUPFAM" id="SSF81837">
    <property type="entry name" value="BEACH domain"/>
    <property type="match status" value="1"/>
</dbReference>
<feature type="repeat" description="WD" evidence="4">
    <location>
        <begin position="2756"/>
        <end position="2797"/>
    </location>
</feature>
<dbReference type="Pfam" id="PF14844">
    <property type="entry name" value="PH_BEACH"/>
    <property type="match status" value="1"/>
</dbReference>
<feature type="domain" description="RING-type" evidence="6">
    <location>
        <begin position="249"/>
        <end position="287"/>
    </location>
</feature>
<evidence type="ECO:0000256" key="1">
    <source>
        <dbReference type="ARBA" id="ARBA00022574"/>
    </source>
</evidence>
<keyword evidence="3" id="KW-0863">Zinc-finger</keyword>
<dbReference type="Pfam" id="PF00400">
    <property type="entry name" value="WD40"/>
    <property type="match status" value="1"/>
</dbReference>
<dbReference type="InterPro" id="IPR000409">
    <property type="entry name" value="BEACH_dom"/>
</dbReference>
<keyword evidence="2" id="KW-0677">Repeat</keyword>
<reference evidence="9" key="1">
    <citation type="submission" date="2023-04" db="EMBL/GenBank/DDBJ databases">
        <title>Phytophthora fragariaefolia NBRC 109709.</title>
        <authorList>
            <person name="Ichikawa N."/>
            <person name="Sato H."/>
            <person name="Tonouchi N."/>
        </authorList>
    </citation>
    <scope>NUCLEOTIDE SEQUENCE</scope>
    <source>
        <strain evidence="9">NBRC 109709</strain>
    </source>
</reference>
<evidence type="ECO:0000259" key="7">
    <source>
        <dbReference type="PROSITE" id="PS50197"/>
    </source>
</evidence>
<dbReference type="SMART" id="SM00320">
    <property type="entry name" value="WD40"/>
    <property type="match status" value="3"/>
</dbReference>
<dbReference type="InterPro" id="IPR023362">
    <property type="entry name" value="PH-BEACH_dom"/>
</dbReference>
<sequence>MLRHPRMYGLGIQILSLYDGSIGMDTTRELMHAFLGISKLYVKIFGYFLNYGCGWSDKLILTLNAVRYALLCESNAYHELAAAIVETVAVASVSLTAADYWVKMLMISCRDRSLQSIMSTRKRRSGSQHVESVDALTELTPAPVSSLLRLLVKLSSATFERTQGAPAIEFDVSKDGFGCLQIPDVNARAISSADSASSTSTSLPTFSHNSKVWPPPEGYTVMVWFRVDAFERKDEREKLYRECFLSNTCIHCRGKIHEEYVLKCSHRACRGCIEALLNCGGECAICNPPMFYLFRLRSIDGKSVTEAFLKGGKMYMRTTSNRASISQFNHTPIKTRQWYHAVFTHSKQRFQPSMVSCYLNGILQENVKMPFPTSITGNQPLNGLVGIPSQARRSSSAKWMLGPFYLLDLPVSAPVVNAVFAAGPSYDRLYFGAAGNNEIGVTFDHLSIPNMVMLDSYMWDPVRSLIDSVDLERGGRNKLIRRSLSLASAASSTAAAIVQDMKSSANIFARLPSAVPLLHVPIPSERIVTAYSARNGAEKELSIVPSSKLDGRPSGHLMGGMMLCGGTTMADAMFQIGSSGCQVAYGLLDEASTEEEVELCLDLLFLYTHSNAHNMIGMENEHGYGIVNYLLHKKAQLLHPKCLQLLLRIVGLEVELDGSDRQSQCGGSIRQPQRDSIIRNMQALQYFILDYSLWLKVPGTETAKLLFSTLYSCLAADDESIRERNRAQFQSVSFIRQLLYVLMDPTVTMDILRLVVDVILVCLTSCTRESTLESNFADVTNFLAATLSPRFGQYGKEVSEEVSIVEGGLSANDDLGEVETFDEFDMGMGQLKDRALVSTAGSLCLSPRGSKRKGEKSWDMKVKCGQNASSEEEKCTHKRFTLHQAKIQKLLLETLLKAVQKLDVKENKEYLDESDSLASEVGAATPTKLATVTSTTSGNGGVSRIQLPNSYRLTGFRKFLGLRWIQYFLFPGEENEFSLGIYPSTVIAALRMLCTLLGNSRYENVFKKEGYYRLLAQGLPCQQLVFNHSAMDSKSKFFPFHEMWYALFGVLLGAPIEAMPSEVRFEREYLCQDFKVYILRDRVANPNILIVILILLRRYYHDPIAMISTLGDAAAEDLSSIPVTAVSEENCRRGPKGFDFSTTVPISSFNHVDANHLDVLDFLQHIIENMPTLHSLFLVDNDKIRLEFMEELTRLICAAARAYLIERYPHTKEQIIDALHRKNADVTKYNIVVGQAELAEEAAATDSGGSDPFLHHPTAARGLRLLIALLMKFLLDASNGHSLVEEFIDGTANVSVVLPPLHGGLLLRFQSLAVIGLLDPIRAKFDDEEVLMKHKHFGVNVREFIKLVVGKMHCWQRAQHGDGCPVVVACCGQAHFIGGPSRLLDLVLFILTEINTGLVGTSGTGPSSPAAPLTLGGIISETLSKGKKRRPFRQLMGRMARSTELESLVSELYAALNAVLLHVFNGRGAEVGDFELHSMLQQIHQYREVALDSRHNHDKTFLTCFSRYLLQLLADPSDCSLQEVAVQLWVDLILLQRTFMDEILTVEIRKSGAPPYSVNLMKNGFDVLLEFATTVNPQGNAIVQSSSFVKFSKWLELVGPPLKELENNLDRVFIDAVMETKEIVHEVWATYHKKAAHRKIKYEKQFDSRYDWLVSIENEYVESLLRTQQSEFRRQLKWKQDRVDRQNFIARQWEKLRLEFQRSAIGLTPEMGMDHNTGDDAPVVAGNGVLLAAVANQTRYELASETCQQYFWRLDFTEGPYRMRKRLSRMIQVPDTIKGQQSSPSHLYRISNGLQTRSHSNRSSSELRIPSRRYSESDISLHATISRDKAVTLHHRVTRQRSDDSVHAKHQHASKKSLTVASSSAIFNSREQLRKRSFEALFDKYVNRERHHSRSESWRFRRLSARQESTFNGGEVSDAGDKERTGDNVGIENSSISEGPGNSSNVAIQDVVDEKLRPLLMPEDDIAEIYDCLRIDGMDSCPGVFILCNDHVYIIDNYQRVIQQPFYPPGTVGIDFSQQNSQIRVTEVPLGSTTLLERRLSWRLMDSPHQSQPVLNRSKDIHQCRYWAYEDITELHKRRYQLRHVALELFANDGRNYLVTLESPEQRELVFHALLSKCPNVQGAASGLDGASGGGDLYSQVRKLLRNNMTERWVQGDISNFAYLMHLNTLAGRSYNDLTQYPVFPWVLADYDSEVLDLCDPGVYRDLSKPMGALCREEEFRARYDGLMESVSTIDGEESSDHPLSSRPFHYGTHYSSAAITLHYLMRLEPFTSHFRRLHGGKFDHADRLFTSIVGAWKSAAGFEGAQNGTQDVKELIPEFFYLPEFLENVNECAFGTSQTGVVVSDVELPPWANGSPTEFVRLNRAALESPYVSANLHHWIDLIFGFKQQGPAAVEACNVFYHLTYEGSVDLDAITDASTKRAILDQITEFGQTPSQLFRGPHPTRAPSAGAMTTNTATNSSVYGNSSGPFSSTNNAQVGSRISTENGSSIGNDSRAATSPLTARAALASSFLEGGEIISRMQTILSSGPALSGTFVGTTESVPSPVLENSAMLQQEMRRHIPVNPLLAFYRRGQQISSPASNNDVAIHHIAWSSGTGVSREEKVTGVGTKCLLIPPRNNEYLAWGFQDRTVKFVTTGFIDTGGHGSDSKVVASLELDTDIGVATITTDGRVIITSSPGLPVLRIWRFSSSRRSLAASIAAASGSSSASATSSSAAAVATSLAAASSMSAPHRRRTYTTLGSSSTRSLMLIGTISTPAHHQQITALQASRAYSVLVSGCTGGIAILWDLNRRRFIRQLPSIWQNDDSKGRAQDITAICINEVSGDIVVAAGSTFGVYNVNGALRVRLDDSVVVFQDPTALSPVFITSLAVNCGDVCEWSAEKHVVTGHADGTLCIWAYSQAGGDQAEQSRRSRRKDEWVIELQGRHKVTPSSAITALCVTPDKRKLFTGTRDGLLSVWTAVLSNSSPTAAPR</sequence>
<evidence type="ECO:0000313" key="10">
    <source>
        <dbReference type="Proteomes" id="UP001165121"/>
    </source>
</evidence>
<keyword evidence="10" id="KW-1185">Reference proteome</keyword>
<dbReference type="InterPro" id="IPR036322">
    <property type="entry name" value="WD40_repeat_dom_sf"/>
</dbReference>
<evidence type="ECO:0000313" key="9">
    <source>
        <dbReference type="EMBL" id="GMF46238.1"/>
    </source>
</evidence>
<dbReference type="InterPro" id="IPR001680">
    <property type="entry name" value="WD40_rpt"/>
</dbReference>